<organism evidence="1 2">
    <name type="scientific">Glossina morsitans morsitans</name>
    <name type="common">Savannah tsetse fly</name>
    <dbReference type="NCBI Taxonomy" id="37546"/>
    <lineage>
        <taxon>Eukaryota</taxon>
        <taxon>Metazoa</taxon>
        <taxon>Ecdysozoa</taxon>
        <taxon>Arthropoda</taxon>
        <taxon>Hexapoda</taxon>
        <taxon>Insecta</taxon>
        <taxon>Pterygota</taxon>
        <taxon>Neoptera</taxon>
        <taxon>Endopterygota</taxon>
        <taxon>Diptera</taxon>
        <taxon>Brachycera</taxon>
        <taxon>Muscomorpha</taxon>
        <taxon>Hippoboscoidea</taxon>
        <taxon>Glossinidae</taxon>
        <taxon>Glossina</taxon>
    </lineage>
</organism>
<dbReference type="EMBL" id="CCAG010023399">
    <property type="status" value="NOT_ANNOTATED_CDS"/>
    <property type="molecule type" value="Genomic_DNA"/>
</dbReference>
<dbReference type="PANTHER" id="PTHR47412">
    <property type="entry name" value="FI01434P-RELATED"/>
    <property type="match status" value="1"/>
</dbReference>
<dbReference type="VEuPathDB" id="VectorBase:GMOY000377"/>
<dbReference type="PANTHER" id="PTHR47412:SF1">
    <property type="entry name" value="FI01434P-RELATED"/>
    <property type="match status" value="1"/>
</dbReference>
<keyword evidence="2" id="KW-1185">Reference proteome</keyword>
<evidence type="ECO:0000313" key="1">
    <source>
        <dbReference type="EnsemblMetazoa" id="GMOY000377-PA"/>
    </source>
</evidence>
<accession>A0A1B0FA39</accession>
<name>A0A1B0FA39_GLOMM</name>
<evidence type="ECO:0000313" key="2">
    <source>
        <dbReference type="Proteomes" id="UP000092444"/>
    </source>
</evidence>
<dbReference type="STRING" id="37546.A0A1B0FA39"/>
<reference evidence="1" key="1">
    <citation type="submission" date="2020-05" db="UniProtKB">
        <authorList>
            <consortium name="EnsemblMetazoa"/>
        </authorList>
    </citation>
    <scope>IDENTIFICATION</scope>
    <source>
        <strain evidence="1">Yale</strain>
    </source>
</reference>
<dbReference type="EnsemblMetazoa" id="GMOY000377-RA">
    <property type="protein sequence ID" value="GMOY000377-PA"/>
    <property type="gene ID" value="GMOY000377"/>
</dbReference>
<dbReference type="Proteomes" id="UP000092444">
    <property type="component" value="Unassembled WGS sequence"/>
</dbReference>
<dbReference type="PhylomeDB" id="A0A1B0FA39"/>
<dbReference type="AlphaFoldDB" id="A0A1B0FA39"/>
<proteinExistence type="predicted"/>
<sequence>MLKVKGDPNPARVIGNVGQNSVSEFQNCVNNTNTDGCIVTGDKKYFDQRLRSLLKCYDRPFEPEILQKGDFWVLSNYIRADHGVLKCDEAETYTTHSDYTFLDNLVPLLERKFDRFSGSSLVSVNNAKRGKNSNELSVQELVTIKIIAPGIVMTEWFDDGQRASMCDYNLKITKRYNVTLGLAAQEENLFRFWKLLKNLTRLIHV</sequence>
<protein>
    <submittedName>
        <fullName evidence="1">Uncharacterized protein</fullName>
    </submittedName>
</protein>